<comment type="caution">
    <text evidence="2">The sequence shown here is derived from an EMBL/GenBank/DDBJ whole genome shotgun (WGS) entry which is preliminary data.</text>
</comment>
<keyword evidence="3" id="KW-1185">Reference proteome</keyword>
<organism evidence="2 3">
    <name type="scientific">Halorientalis brevis</name>
    <dbReference type="NCBI Taxonomy" id="1126241"/>
    <lineage>
        <taxon>Archaea</taxon>
        <taxon>Methanobacteriati</taxon>
        <taxon>Methanobacteriota</taxon>
        <taxon>Stenosarchaea group</taxon>
        <taxon>Halobacteria</taxon>
        <taxon>Halobacteriales</taxon>
        <taxon>Haloarculaceae</taxon>
        <taxon>Halorientalis</taxon>
    </lineage>
</organism>
<dbReference type="EMBL" id="JBHUDJ010000002">
    <property type="protein sequence ID" value="MFD1586336.1"/>
    <property type="molecule type" value="Genomic_DNA"/>
</dbReference>
<dbReference type="Proteomes" id="UP001597119">
    <property type="component" value="Unassembled WGS sequence"/>
</dbReference>
<keyword evidence="1" id="KW-1133">Transmembrane helix</keyword>
<evidence type="ECO:0000313" key="2">
    <source>
        <dbReference type="EMBL" id="MFD1586336.1"/>
    </source>
</evidence>
<dbReference type="RefSeq" id="WP_247379994.1">
    <property type="nucleotide sequence ID" value="NZ_JALLGV010000007.1"/>
</dbReference>
<gene>
    <name evidence="2" type="ORF">ACFR9U_05040</name>
</gene>
<evidence type="ECO:0000256" key="1">
    <source>
        <dbReference type="SAM" id="Phobius"/>
    </source>
</evidence>
<dbReference type="AlphaFoldDB" id="A0ABD6C9E8"/>
<reference evidence="2 3" key="1">
    <citation type="journal article" date="2019" name="Int. J. Syst. Evol. Microbiol.">
        <title>The Global Catalogue of Microorganisms (GCM) 10K type strain sequencing project: providing services to taxonomists for standard genome sequencing and annotation.</title>
        <authorList>
            <consortium name="The Broad Institute Genomics Platform"/>
            <consortium name="The Broad Institute Genome Sequencing Center for Infectious Disease"/>
            <person name="Wu L."/>
            <person name="Ma J."/>
        </authorList>
    </citation>
    <scope>NUCLEOTIDE SEQUENCE [LARGE SCALE GENOMIC DNA]</scope>
    <source>
        <strain evidence="2 3">CGMCC 1.12125</strain>
    </source>
</reference>
<keyword evidence="1" id="KW-0812">Transmembrane</keyword>
<dbReference type="InterPro" id="IPR008407">
    <property type="entry name" value="Brnchd-chn_aa_trnsp_AzlD"/>
</dbReference>
<protein>
    <submittedName>
        <fullName evidence="2">AzlD family protein</fullName>
    </submittedName>
</protein>
<proteinExistence type="predicted"/>
<keyword evidence="1" id="KW-0472">Membrane</keyword>
<feature type="transmembrane region" description="Helical" evidence="1">
    <location>
        <begin position="67"/>
        <end position="98"/>
    </location>
</feature>
<feature type="transmembrane region" description="Helical" evidence="1">
    <location>
        <begin position="12"/>
        <end position="31"/>
    </location>
</feature>
<name>A0ABD6C9E8_9EURY</name>
<evidence type="ECO:0000313" key="3">
    <source>
        <dbReference type="Proteomes" id="UP001597119"/>
    </source>
</evidence>
<feature type="transmembrane region" description="Helical" evidence="1">
    <location>
        <begin position="43"/>
        <end position="61"/>
    </location>
</feature>
<dbReference type="Pfam" id="PF05437">
    <property type="entry name" value="AzlD"/>
    <property type="match status" value="1"/>
</dbReference>
<sequence>MSDLLDPVTVGVILAMASVTYLTKAGGLWLLGRVDLSARAEAGLEALPGAVVVSILAPSVVTAGPPTWLAAGVVVLVAWRTENVLAALLVGVSALLLLRGPPL</sequence>
<accession>A0ABD6C9E8</accession>